<evidence type="ECO:0000313" key="1">
    <source>
        <dbReference type="EMBL" id="KAG8372613.1"/>
    </source>
</evidence>
<gene>
    <name evidence="1" type="ORF">BUALT_Bualt12G0084900</name>
</gene>
<sequence>MQPLGLLEDVIFSQKSGPKKKLHPMLTLALPVKFITLNTAKQIGNGFILKALNHTLISLILKTPHPINVENVRPTNLCN</sequence>
<evidence type="ECO:0000313" key="2">
    <source>
        <dbReference type="Proteomes" id="UP000826271"/>
    </source>
</evidence>
<proteinExistence type="predicted"/>
<reference evidence="1" key="1">
    <citation type="submission" date="2019-10" db="EMBL/GenBank/DDBJ databases">
        <authorList>
            <person name="Zhang R."/>
            <person name="Pan Y."/>
            <person name="Wang J."/>
            <person name="Ma R."/>
            <person name="Yu S."/>
        </authorList>
    </citation>
    <scope>NUCLEOTIDE SEQUENCE</scope>
    <source>
        <strain evidence="1">LA-IB0</strain>
        <tissue evidence="1">Leaf</tissue>
    </source>
</reference>
<dbReference type="EMBL" id="WHWC01000012">
    <property type="protein sequence ID" value="KAG8372613.1"/>
    <property type="molecule type" value="Genomic_DNA"/>
</dbReference>
<name>A0AAV6WQ39_9LAMI</name>
<comment type="caution">
    <text evidence="1">The sequence shown here is derived from an EMBL/GenBank/DDBJ whole genome shotgun (WGS) entry which is preliminary data.</text>
</comment>
<organism evidence="1 2">
    <name type="scientific">Buddleja alternifolia</name>
    <dbReference type="NCBI Taxonomy" id="168488"/>
    <lineage>
        <taxon>Eukaryota</taxon>
        <taxon>Viridiplantae</taxon>
        <taxon>Streptophyta</taxon>
        <taxon>Embryophyta</taxon>
        <taxon>Tracheophyta</taxon>
        <taxon>Spermatophyta</taxon>
        <taxon>Magnoliopsida</taxon>
        <taxon>eudicotyledons</taxon>
        <taxon>Gunneridae</taxon>
        <taxon>Pentapetalae</taxon>
        <taxon>asterids</taxon>
        <taxon>lamiids</taxon>
        <taxon>Lamiales</taxon>
        <taxon>Scrophulariaceae</taxon>
        <taxon>Buddlejeae</taxon>
        <taxon>Buddleja</taxon>
    </lineage>
</organism>
<dbReference type="Proteomes" id="UP000826271">
    <property type="component" value="Unassembled WGS sequence"/>
</dbReference>
<keyword evidence="2" id="KW-1185">Reference proteome</keyword>
<dbReference type="AlphaFoldDB" id="A0AAV6WQ39"/>
<accession>A0AAV6WQ39</accession>
<protein>
    <submittedName>
        <fullName evidence="1">Uncharacterized protein</fullName>
    </submittedName>
</protein>